<dbReference type="Proteomes" id="UP001148629">
    <property type="component" value="Unassembled WGS sequence"/>
</dbReference>
<reference evidence="1" key="1">
    <citation type="submission" date="2022-08" db="EMBL/GenBank/DDBJ databases">
        <title>Genome Sequence of Fusarium decemcellulare.</title>
        <authorList>
            <person name="Buettner E."/>
        </authorList>
    </citation>
    <scope>NUCLEOTIDE SEQUENCE</scope>
    <source>
        <strain evidence="1">Babe19</strain>
    </source>
</reference>
<comment type="caution">
    <text evidence="1">The sequence shown here is derived from an EMBL/GenBank/DDBJ whole genome shotgun (WGS) entry which is preliminary data.</text>
</comment>
<organism evidence="1 2">
    <name type="scientific">Fusarium decemcellulare</name>
    <dbReference type="NCBI Taxonomy" id="57161"/>
    <lineage>
        <taxon>Eukaryota</taxon>
        <taxon>Fungi</taxon>
        <taxon>Dikarya</taxon>
        <taxon>Ascomycota</taxon>
        <taxon>Pezizomycotina</taxon>
        <taxon>Sordariomycetes</taxon>
        <taxon>Hypocreomycetidae</taxon>
        <taxon>Hypocreales</taxon>
        <taxon>Nectriaceae</taxon>
        <taxon>Fusarium</taxon>
        <taxon>Fusarium decemcellulare species complex</taxon>
    </lineage>
</organism>
<accession>A0ACC1SFF7</accession>
<evidence type="ECO:0000313" key="2">
    <source>
        <dbReference type="Proteomes" id="UP001148629"/>
    </source>
</evidence>
<dbReference type="EMBL" id="JANRMS010000522">
    <property type="protein sequence ID" value="KAJ3538401.1"/>
    <property type="molecule type" value="Genomic_DNA"/>
</dbReference>
<evidence type="ECO:0000313" key="1">
    <source>
        <dbReference type="EMBL" id="KAJ3538401.1"/>
    </source>
</evidence>
<gene>
    <name evidence="1" type="ORF">NM208_g5921</name>
</gene>
<keyword evidence="2" id="KW-1185">Reference proteome</keyword>
<protein>
    <submittedName>
        <fullName evidence="1">Uncharacterized protein</fullName>
    </submittedName>
</protein>
<name>A0ACC1SFF7_9HYPO</name>
<sequence length="904" mass="101126">MFFSSVLKGVLRISTLPLRITNYVAYLFRLYATSGPKACLEDLRDCIWWKVVTLADLSIKFVNRLPGASRLTHTPRTPQFILDTNHHWVYEHLELLEGLSSYDGLYNLGLNSDPILGKVPEDLFKSVSIDGSKNESGLDGVFGWLNADSRLREILDCKTALDTCESLRISIERKPCRGSGLGDLLWEPTSPPKHLPGLLADVLSSMAKLEKLEFISTSYQASTVQLFETEFRTRGLVLPTVVSLVLGPNMHFLIDMCPNLRSLDSSKGYPWYPRMLSEGSERNDFINATKTAPQLEEFGMHMRWNATDLEQVLANMPQIKTLRLNGMISRIDSHIYCYCEGLPLTRKKIKNIASALGRFPSLNTLHLPQSFGTGLFQGGPAGSKFGPRSASGTQTRRRVTRLAMWMIDEVSKMIIAEAPNLKKLVIGNLSSILIYKGKVFWPWTGHMREFLLEAWPRYRAGGDDGQDAGDEDPDGPLFGTALSDERGLKEDWRPKMARGVFWLSLHQILRHFVISTHTRLASSSSPTMNSSSGSSYLVTYGLCEPLSDVVDSDVAGWGVITAFTVAIAFNISAIVIGYLLLALPEDRYNSVDNCFLAMLGLRTVAARHAGSATSNNPTARHDGDSAAQSPSTATPNNPPREPSAIDHSKATRGEWTRALEPFVLGMSDQQLFTGMALMTATMFMVGGLHGLDASLSVYTFQVVTMLAYFSCIIHLCSLTVVRNHFDEHRRLGYFRASLMLLFLALLIFCMFVSESVTFRFNPDVSVKCALQNFRLVDPKRPDYKNGSDEIIIIFNLVVLVSIILIGYYRRLNELFNPEARQIAVTSSESEIWLLVEYFQSSFLFEIIWMLFYFVFGFANLCKFFVIEHVEVGSIKPGFGQLVPIFLLANPFLSAFAALSREYLN</sequence>
<proteinExistence type="predicted"/>